<dbReference type="AlphaFoldDB" id="A0A1M5DHH6"/>
<evidence type="ECO:0000256" key="1">
    <source>
        <dbReference type="SAM" id="Phobius"/>
    </source>
</evidence>
<evidence type="ECO:0000313" key="2">
    <source>
        <dbReference type="EMBL" id="SHF66345.1"/>
    </source>
</evidence>
<name>A0A1M5DHH6_9BACE</name>
<gene>
    <name evidence="2" type="ORF">SAMN05444349_1291</name>
</gene>
<proteinExistence type="predicted"/>
<sequence>MKRSYNFKHSRIIWKIVLLLIMYCNCVVVEVSAQYSIENSFSDYSKYISEVMDISWKRSKTFVWERSTVILSQGKRGRGMGAVYSGMLQSKDGNCLILYPNMNFMLVDNKEVPWKWTGDPVLPRNQMLDDLHCALKPGMDSDTISIVWEKYVTTYIGKDTPFNADTVFVSQIPLENLYQGKYMYCTGIYACKWGRPSMIFKCFFTEEGKMNEEKYLSKFYKAVKYRRNDNWSYDNEKAQMLQYELYLKSVR</sequence>
<keyword evidence="1" id="KW-0812">Transmembrane</keyword>
<keyword evidence="1" id="KW-0472">Membrane</keyword>
<dbReference type="Proteomes" id="UP000184436">
    <property type="component" value="Unassembled WGS sequence"/>
</dbReference>
<dbReference type="RefSeq" id="WP_136498535.1">
    <property type="nucleotide sequence ID" value="NZ_FQVD01000029.1"/>
</dbReference>
<reference evidence="2 3" key="1">
    <citation type="submission" date="2016-11" db="EMBL/GenBank/DDBJ databases">
        <authorList>
            <person name="Jaros S."/>
            <person name="Januszkiewicz K."/>
            <person name="Wedrychowicz H."/>
        </authorList>
    </citation>
    <scope>NUCLEOTIDE SEQUENCE [LARGE SCALE GENOMIC DNA]</scope>
    <source>
        <strain evidence="2 3">DSM 26883</strain>
    </source>
</reference>
<dbReference type="OrthoDB" id="1038658at2"/>
<protein>
    <submittedName>
        <fullName evidence="2">Uncharacterized protein</fullName>
    </submittedName>
</protein>
<dbReference type="EMBL" id="FQVD01000029">
    <property type="protein sequence ID" value="SHF66345.1"/>
    <property type="molecule type" value="Genomic_DNA"/>
</dbReference>
<feature type="transmembrane region" description="Helical" evidence="1">
    <location>
        <begin position="12"/>
        <end position="33"/>
    </location>
</feature>
<keyword evidence="1" id="KW-1133">Transmembrane helix</keyword>
<accession>A0A1M5DHH6</accession>
<keyword evidence="3" id="KW-1185">Reference proteome</keyword>
<organism evidence="2 3">
    <name type="scientific">Bacteroides faecichinchillae</name>
    <dbReference type="NCBI Taxonomy" id="871325"/>
    <lineage>
        <taxon>Bacteria</taxon>
        <taxon>Pseudomonadati</taxon>
        <taxon>Bacteroidota</taxon>
        <taxon>Bacteroidia</taxon>
        <taxon>Bacteroidales</taxon>
        <taxon>Bacteroidaceae</taxon>
        <taxon>Bacteroides</taxon>
    </lineage>
</organism>
<evidence type="ECO:0000313" key="3">
    <source>
        <dbReference type="Proteomes" id="UP000184436"/>
    </source>
</evidence>